<dbReference type="InterPro" id="IPR002048">
    <property type="entry name" value="EF_hand_dom"/>
</dbReference>
<dbReference type="AlphaFoldDB" id="A0A3M7SSG6"/>
<name>A0A3M7SSG6_BRAPC</name>
<keyword evidence="1" id="KW-0677">Repeat</keyword>
<evidence type="ECO:0000259" key="2">
    <source>
        <dbReference type="PROSITE" id="PS50222"/>
    </source>
</evidence>
<dbReference type="OrthoDB" id="191686at2759"/>
<dbReference type="PANTHER" id="PTHR23048:SF0">
    <property type="entry name" value="CALMODULIN LIKE 3"/>
    <property type="match status" value="1"/>
</dbReference>
<dbReference type="GO" id="GO:0016460">
    <property type="term" value="C:myosin II complex"/>
    <property type="evidence" value="ECO:0007669"/>
    <property type="project" value="TreeGrafter"/>
</dbReference>
<dbReference type="STRING" id="10195.A0A3M7SSG6"/>
<keyword evidence="4" id="KW-1185">Reference proteome</keyword>
<dbReference type="SMART" id="SM00054">
    <property type="entry name" value="EFh"/>
    <property type="match status" value="3"/>
</dbReference>
<reference evidence="3 4" key="1">
    <citation type="journal article" date="2018" name="Sci. Rep.">
        <title>Genomic signatures of local adaptation to the degree of environmental predictability in rotifers.</title>
        <authorList>
            <person name="Franch-Gras L."/>
            <person name="Hahn C."/>
            <person name="Garcia-Roger E.M."/>
            <person name="Carmona M.J."/>
            <person name="Serra M."/>
            <person name="Gomez A."/>
        </authorList>
    </citation>
    <scope>NUCLEOTIDE SEQUENCE [LARGE SCALE GENOMIC DNA]</scope>
    <source>
        <strain evidence="3">HYR1</strain>
    </source>
</reference>
<dbReference type="GO" id="GO:0005509">
    <property type="term" value="F:calcium ion binding"/>
    <property type="evidence" value="ECO:0007669"/>
    <property type="project" value="InterPro"/>
</dbReference>
<gene>
    <name evidence="3" type="ORF">BpHYR1_045302</name>
</gene>
<dbReference type="PANTHER" id="PTHR23048">
    <property type="entry name" value="MYOSIN LIGHT CHAIN 1, 3"/>
    <property type="match status" value="1"/>
</dbReference>
<dbReference type="InterPro" id="IPR050230">
    <property type="entry name" value="CALM/Myosin/TropC-like"/>
</dbReference>
<dbReference type="FunFam" id="1.10.238.10:FF:000001">
    <property type="entry name" value="Calmodulin 1"/>
    <property type="match status" value="1"/>
</dbReference>
<comment type="caution">
    <text evidence="3">The sequence shown here is derived from an EMBL/GenBank/DDBJ whole genome shotgun (WGS) entry which is preliminary data.</text>
</comment>
<dbReference type="EMBL" id="REGN01000836">
    <property type="protein sequence ID" value="RNA38686.1"/>
    <property type="molecule type" value="Genomic_DNA"/>
</dbReference>
<dbReference type="PROSITE" id="PS50222">
    <property type="entry name" value="EF_HAND_2"/>
    <property type="match status" value="2"/>
</dbReference>
<evidence type="ECO:0000256" key="1">
    <source>
        <dbReference type="ARBA" id="ARBA00022737"/>
    </source>
</evidence>
<dbReference type="SUPFAM" id="SSF47473">
    <property type="entry name" value="EF-hand"/>
    <property type="match status" value="1"/>
</dbReference>
<proteinExistence type="predicted"/>
<evidence type="ECO:0000313" key="4">
    <source>
        <dbReference type="Proteomes" id="UP000276133"/>
    </source>
</evidence>
<dbReference type="Gene3D" id="1.10.238.10">
    <property type="entry name" value="EF-hand"/>
    <property type="match status" value="1"/>
</dbReference>
<accession>A0A3M7SSG6</accession>
<organism evidence="3 4">
    <name type="scientific">Brachionus plicatilis</name>
    <name type="common">Marine rotifer</name>
    <name type="synonym">Brachionus muelleri</name>
    <dbReference type="NCBI Taxonomy" id="10195"/>
    <lineage>
        <taxon>Eukaryota</taxon>
        <taxon>Metazoa</taxon>
        <taxon>Spiralia</taxon>
        <taxon>Gnathifera</taxon>
        <taxon>Rotifera</taxon>
        <taxon>Eurotatoria</taxon>
        <taxon>Monogononta</taxon>
        <taxon>Pseudotrocha</taxon>
        <taxon>Ploima</taxon>
        <taxon>Brachionidae</taxon>
        <taxon>Brachionus</taxon>
    </lineage>
</organism>
<sequence length="175" mass="20285">MEMDDSEDIFNFMPMFREDDTEQNQEEIEFTNTQLAEFEDSFTKIDKTNTGTVLISEMGSLLRAVGLNPSLKIIKEITEWFELNDIDRIDFNQFIKLLKKTWKANDPQELRQAIEVFDPIGNGYFTVEQLKSFLLSLGEPLDEDDFKEILKTIAVQPDGTVNTEDIIQLLTADFR</sequence>
<dbReference type="InterPro" id="IPR011992">
    <property type="entry name" value="EF-hand-dom_pair"/>
</dbReference>
<feature type="domain" description="EF-hand" evidence="2">
    <location>
        <begin position="105"/>
        <end position="140"/>
    </location>
</feature>
<protein>
    <recommendedName>
        <fullName evidence="2">EF-hand domain-containing protein</fullName>
    </recommendedName>
</protein>
<dbReference type="Proteomes" id="UP000276133">
    <property type="component" value="Unassembled WGS sequence"/>
</dbReference>
<feature type="domain" description="EF-hand" evidence="2">
    <location>
        <begin position="33"/>
        <end position="68"/>
    </location>
</feature>
<evidence type="ECO:0000313" key="3">
    <source>
        <dbReference type="EMBL" id="RNA38686.1"/>
    </source>
</evidence>